<organism evidence="2 3">
    <name type="scientific">Phlebotomus papatasi</name>
    <name type="common">Sandfly</name>
    <dbReference type="NCBI Taxonomy" id="29031"/>
    <lineage>
        <taxon>Eukaryota</taxon>
        <taxon>Metazoa</taxon>
        <taxon>Ecdysozoa</taxon>
        <taxon>Arthropoda</taxon>
        <taxon>Hexapoda</taxon>
        <taxon>Insecta</taxon>
        <taxon>Pterygota</taxon>
        <taxon>Neoptera</taxon>
        <taxon>Endopterygota</taxon>
        <taxon>Diptera</taxon>
        <taxon>Nematocera</taxon>
        <taxon>Psychodoidea</taxon>
        <taxon>Psychodidae</taxon>
        <taxon>Phlebotomus</taxon>
        <taxon>Phlebotomus</taxon>
    </lineage>
</organism>
<dbReference type="InterPro" id="IPR001849">
    <property type="entry name" value="PH_domain"/>
</dbReference>
<dbReference type="SMART" id="SM00233">
    <property type="entry name" value="PH"/>
    <property type="match status" value="1"/>
</dbReference>
<feature type="compositionally biased region" description="Polar residues" evidence="1">
    <location>
        <begin position="165"/>
        <end position="176"/>
    </location>
</feature>
<dbReference type="GO" id="GO:0055037">
    <property type="term" value="C:recycling endosome"/>
    <property type="evidence" value="ECO:0007669"/>
    <property type="project" value="TreeGrafter"/>
</dbReference>
<keyword evidence="3" id="KW-1185">Reference proteome</keyword>
<dbReference type="PANTHER" id="PTHR22902">
    <property type="entry name" value="SESQUIPEDALIAN"/>
    <property type="match status" value="1"/>
</dbReference>
<dbReference type="PROSITE" id="PS50003">
    <property type="entry name" value="PH_DOMAIN"/>
    <property type="match status" value="1"/>
</dbReference>
<evidence type="ECO:0000313" key="2">
    <source>
        <dbReference type="EnsemblMetazoa" id="PPAI000453-PA"/>
    </source>
</evidence>
<evidence type="ECO:0000256" key="1">
    <source>
        <dbReference type="SAM" id="MobiDB-lite"/>
    </source>
</evidence>
<sequence>MKINEKNLCLFATTPPSDLEGYLNKRGEVNKSWQRRWFVLKGNLLFYFEKKGDKEPIGVIVLEGCTIELAEDGDNYGFQIVFHGINNRTYHLCAESQEVMEKWMKALTCAGYEYMKLMVAELQRQLGELDEKNVEPPEAQSSSITPKPPPRRQNPFNRVAPPVPNSTATQSPRVCQSSPESSTSAEASSGPQLNNIQATENDGFFKSIHEELGKSFVQEMNRRKTEEVTTKTDPSPLIDL</sequence>
<dbReference type="GO" id="GO:0005829">
    <property type="term" value="C:cytosol"/>
    <property type="evidence" value="ECO:0007669"/>
    <property type="project" value="GOC"/>
</dbReference>
<dbReference type="Proteomes" id="UP000092462">
    <property type="component" value="Unassembled WGS sequence"/>
</dbReference>
<dbReference type="GO" id="GO:0005769">
    <property type="term" value="C:early endosome"/>
    <property type="evidence" value="ECO:0007669"/>
    <property type="project" value="TreeGrafter"/>
</dbReference>
<dbReference type="GO" id="GO:0005802">
    <property type="term" value="C:trans-Golgi network"/>
    <property type="evidence" value="ECO:0007669"/>
    <property type="project" value="TreeGrafter"/>
</dbReference>
<dbReference type="GO" id="GO:0007032">
    <property type="term" value="P:endosome organization"/>
    <property type="evidence" value="ECO:0007669"/>
    <property type="project" value="TreeGrafter"/>
</dbReference>
<feature type="compositionally biased region" description="Basic and acidic residues" evidence="1">
    <location>
        <begin position="220"/>
        <end position="230"/>
    </location>
</feature>
<feature type="compositionally biased region" description="Polar residues" evidence="1">
    <location>
        <begin position="190"/>
        <end position="200"/>
    </location>
</feature>
<dbReference type="Pfam" id="PF00169">
    <property type="entry name" value="PH"/>
    <property type="match status" value="1"/>
</dbReference>
<dbReference type="GO" id="GO:0042147">
    <property type="term" value="P:retrograde transport, endosome to Golgi"/>
    <property type="evidence" value="ECO:0007669"/>
    <property type="project" value="TreeGrafter"/>
</dbReference>
<dbReference type="PANTHER" id="PTHR22902:SF53">
    <property type="entry name" value="INOSITOL PHOSPHATASE INTERACTING PROTEIN, ISOFORM A"/>
    <property type="match status" value="1"/>
</dbReference>
<accession>A0A1B0CZD1</accession>
<dbReference type="VEuPathDB" id="VectorBase:PPAI000453"/>
<dbReference type="EnsemblMetazoa" id="PPAI000453-RA">
    <property type="protein sequence ID" value="PPAI000453-PA"/>
    <property type="gene ID" value="PPAI000453"/>
</dbReference>
<proteinExistence type="predicted"/>
<dbReference type="VEuPathDB" id="VectorBase:PPAPM1_005152"/>
<reference evidence="2" key="1">
    <citation type="submission" date="2022-08" db="UniProtKB">
        <authorList>
            <consortium name="EnsemblMetazoa"/>
        </authorList>
    </citation>
    <scope>IDENTIFICATION</scope>
    <source>
        <strain evidence="2">Israel</strain>
    </source>
</reference>
<dbReference type="EMBL" id="AJVK01009531">
    <property type="status" value="NOT_ANNOTATED_CDS"/>
    <property type="molecule type" value="Genomic_DNA"/>
</dbReference>
<dbReference type="InterPro" id="IPR011993">
    <property type="entry name" value="PH-like_dom_sf"/>
</dbReference>
<feature type="compositionally biased region" description="Low complexity" evidence="1">
    <location>
        <begin position="177"/>
        <end position="189"/>
    </location>
</feature>
<name>A0A1B0CZD1_PHLPP</name>
<dbReference type="SUPFAM" id="SSF50729">
    <property type="entry name" value="PH domain-like"/>
    <property type="match status" value="1"/>
</dbReference>
<dbReference type="AlphaFoldDB" id="A0A1B0CZD1"/>
<dbReference type="InterPro" id="IPR045188">
    <property type="entry name" value="Boi1/Boi2-like"/>
</dbReference>
<feature type="region of interest" description="Disordered" evidence="1">
    <location>
        <begin position="131"/>
        <end position="240"/>
    </location>
</feature>
<evidence type="ECO:0000313" key="3">
    <source>
        <dbReference type="Proteomes" id="UP000092462"/>
    </source>
</evidence>
<protein>
    <submittedName>
        <fullName evidence="2">Uncharacterized protein</fullName>
    </submittedName>
</protein>
<dbReference type="FunFam" id="2.30.29.30:FF:000378">
    <property type="entry name" value="Uncharacterized protein, isoform A"/>
    <property type="match status" value="1"/>
</dbReference>
<dbReference type="GO" id="GO:0001881">
    <property type="term" value="P:receptor recycling"/>
    <property type="evidence" value="ECO:0007669"/>
    <property type="project" value="TreeGrafter"/>
</dbReference>
<dbReference type="Gene3D" id="2.30.29.30">
    <property type="entry name" value="Pleckstrin-homology domain (PH domain)/Phosphotyrosine-binding domain (PTB)"/>
    <property type="match status" value="1"/>
</dbReference>
<dbReference type="CDD" id="cd13288">
    <property type="entry name" value="PH_Ses"/>
    <property type="match status" value="1"/>
</dbReference>